<dbReference type="Pfam" id="PF04965">
    <property type="entry name" value="GPW_gp25"/>
    <property type="match status" value="1"/>
</dbReference>
<evidence type="ECO:0000313" key="2">
    <source>
        <dbReference type="EMBL" id="CAJ0692516.1"/>
    </source>
</evidence>
<dbReference type="RefSeq" id="WP_104566172.1">
    <property type="nucleotide sequence ID" value="NZ_CATVXE010000020.1"/>
</dbReference>
<name>A0AAD2EP55_9RALS</name>
<dbReference type="InterPro" id="IPR053176">
    <property type="entry name" value="T6SS_TssE1-like"/>
</dbReference>
<dbReference type="AlphaFoldDB" id="A0AAD2EP55"/>
<dbReference type="PANTHER" id="PTHR38595">
    <property type="entry name" value="CYTOPLASMIC PROTEIN-RELATED"/>
    <property type="match status" value="1"/>
</dbReference>
<proteinExistence type="predicted"/>
<comment type="caution">
    <text evidence="2">The sequence shown here is derived from an EMBL/GenBank/DDBJ whole genome shotgun (WGS) entry which is preliminary data.</text>
</comment>
<dbReference type="Proteomes" id="UP001190452">
    <property type="component" value="Unassembled WGS sequence"/>
</dbReference>
<dbReference type="PANTHER" id="PTHR38595:SF1">
    <property type="entry name" value="TYPE VI SECRETION SYSTEM COMPONENT TSSE1"/>
    <property type="match status" value="1"/>
</dbReference>
<evidence type="ECO:0000313" key="5">
    <source>
        <dbReference type="Proteomes" id="UP001190452"/>
    </source>
</evidence>
<dbReference type="NCBIfam" id="TIGR03357">
    <property type="entry name" value="VI_zyme"/>
    <property type="match status" value="1"/>
</dbReference>
<feature type="domain" description="IraD/Gp25-like" evidence="1">
    <location>
        <begin position="43"/>
        <end position="147"/>
    </location>
</feature>
<dbReference type="SUPFAM" id="SSF160719">
    <property type="entry name" value="gpW/gp25-like"/>
    <property type="match status" value="1"/>
</dbReference>
<evidence type="ECO:0000313" key="3">
    <source>
        <dbReference type="EMBL" id="CAJ0892923.1"/>
    </source>
</evidence>
<protein>
    <recommendedName>
        <fullName evidence="1">IraD/Gp25-like domain-containing protein</fullName>
    </recommendedName>
</protein>
<keyword evidence="5" id="KW-1185">Reference proteome</keyword>
<dbReference type="Proteomes" id="UP001190002">
    <property type="component" value="Unassembled WGS sequence"/>
</dbReference>
<dbReference type="EMBL" id="CAUDKV010000023">
    <property type="protein sequence ID" value="CAJ0892923.1"/>
    <property type="molecule type" value="Genomic_DNA"/>
</dbReference>
<dbReference type="InterPro" id="IPR007048">
    <property type="entry name" value="IraD/Gp25-like"/>
</dbReference>
<dbReference type="InterPro" id="IPR017737">
    <property type="entry name" value="TssE1-like"/>
</dbReference>
<gene>
    <name evidence="3" type="ORF">R77569_04268</name>
    <name evidence="2" type="ORF">R77591_03932</name>
</gene>
<dbReference type="EMBL" id="CATVXE010000020">
    <property type="protein sequence ID" value="CAJ0692516.1"/>
    <property type="molecule type" value="Genomic_DNA"/>
</dbReference>
<organism evidence="2 4">
    <name type="scientific">Ralstonia mannitolilytica</name>
    <dbReference type="NCBI Taxonomy" id="105219"/>
    <lineage>
        <taxon>Bacteria</taxon>
        <taxon>Pseudomonadati</taxon>
        <taxon>Pseudomonadota</taxon>
        <taxon>Betaproteobacteria</taxon>
        <taxon>Burkholderiales</taxon>
        <taxon>Burkholderiaceae</taxon>
        <taxon>Ralstonia</taxon>
    </lineage>
</organism>
<accession>A0AAD2EP55</accession>
<evidence type="ECO:0000259" key="1">
    <source>
        <dbReference type="Pfam" id="PF04965"/>
    </source>
</evidence>
<sequence length="173" mass="19929">MSEHRTPRRPNTQLLPTLFDRLRDDAPLRQTENPTDYTVTRAQMREILQRDLTYLLNTTNREDEIDRVQYPQAAASTVNYGVPPVAGAYMSGHKWADIVKIVRRAILDFEPRLISGSLEVKPLRKDDAPMRYNMLVFEISGLIHMDPYPMAFTAQSSLDLETGRMNLRSIYTS</sequence>
<evidence type="ECO:0000313" key="4">
    <source>
        <dbReference type="Proteomes" id="UP001190002"/>
    </source>
</evidence>
<reference evidence="2 5" key="1">
    <citation type="submission" date="2023-07" db="EMBL/GenBank/DDBJ databases">
        <authorList>
            <person name="Peeters C."/>
        </authorList>
    </citation>
    <scope>NUCLEOTIDE SEQUENCE</scope>
    <source>
        <strain evidence="3 5">R-77569</strain>
        <strain evidence="2">R-77591</strain>
    </source>
</reference>